<evidence type="ECO:0000313" key="5">
    <source>
        <dbReference type="EMBL" id="KRR07982.1"/>
    </source>
</evidence>
<dbReference type="FunFam" id="3.40.630.30:FF:000064">
    <property type="entry name" value="GNAT family acetyltransferase"/>
    <property type="match status" value="1"/>
</dbReference>
<gene>
    <name evidence="5" type="ORF">CP49_38750</name>
</gene>
<dbReference type="Gene3D" id="3.40.630.30">
    <property type="match status" value="1"/>
</dbReference>
<dbReference type="GO" id="GO:0008080">
    <property type="term" value="F:N-acetyltransferase activity"/>
    <property type="evidence" value="ECO:0007669"/>
    <property type="project" value="TreeGrafter"/>
</dbReference>
<dbReference type="Pfam" id="PF00583">
    <property type="entry name" value="Acetyltransf_1"/>
    <property type="match status" value="1"/>
</dbReference>
<evidence type="ECO:0000256" key="3">
    <source>
        <dbReference type="ARBA" id="ARBA00023315"/>
    </source>
</evidence>
<dbReference type="PROSITE" id="PS51186">
    <property type="entry name" value="GNAT"/>
    <property type="match status" value="1"/>
</dbReference>
<dbReference type="PANTHER" id="PTHR10545:SF29">
    <property type="entry name" value="GH14572P-RELATED"/>
    <property type="match status" value="1"/>
</dbReference>
<proteinExistence type="inferred from homology"/>
<comment type="similarity">
    <text evidence="1">Belongs to the acetyltransferase family.</text>
</comment>
<sequence>MSLTIRRARPGEAGLVLSFVRELAEYEKLLHEMEATEADIDAALFGANPRLFCEIAEWDGVPAGFAVWFVNFSTFSGRSGIYLEDLFVRPALRGKGIGKALLVHLAKECVANGWSRLQWSVLDWNTPSIAFYKSLGAELMDEWTICRVGGPALTALAQGTR</sequence>
<evidence type="ECO:0000313" key="6">
    <source>
        <dbReference type="Proteomes" id="UP000051913"/>
    </source>
</evidence>
<dbReference type="AlphaFoldDB" id="A0A0R3LLH6"/>
<dbReference type="SUPFAM" id="SSF55729">
    <property type="entry name" value="Acyl-CoA N-acyltransferases (Nat)"/>
    <property type="match status" value="1"/>
</dbReference>
<keyword evidence="2 5" id="KW-0808">Transferase</keyword>
<dbReference type="PANTHER" id="PTHR10545">
    <property type="entry name" value="DIAMINE N-ACETYLTRANSFERASE"/>
    <property type="match status" value="1"/>
</dbReference>
<organism evidence="5 6">
    <name type="scientific">Bradyrhizobium valentinum</name>
    <dbReference type="NCBI Taxonomy" id="1518501"/>
    <lineage>
        <taxon>Bacteria</taxon>
        <taxon>Pseudomonadati</taxon>
        <taxon>Pseudomonadota</taxon>
        <taxon>Alphaproteobacteria</taxon>
        <taxon>Hyphomicrobiales</taxon>
        <taxon>Nitrobacteraceae</taxon>
        <taxon>Bradyrhizobium</taxon>
    </lineage>
</organism>
<dbReference type="InterPro" id="IPR051016">
    <property type="entry name" value="Diverse_Substrate_AcTransf"/>
</dbReference>
<dbReference type="InterPro" id="IPR016181">
    <property type="entry name" value="Acyl_CoA_acyltransferase"/>
</dbReference>
<evidence type="ECO:0000256" key="1">
    <source>
        <dbReference type="ARBA" id="ARBA00008694"/>
    </source>
</evidence>
<comment type="caution">
    <text evidence="5">The sequence shown here is derived from an EMBL/GenBank/DDBJ whole genome shotgun (WGS) entry which is preliminary data.</text>
</comment>
<reference evidence="5 6" key="1">
    <citation type="submission" date="2014-03" db="EMBL/GenBank/DDBJ databases">
        <title>Bradyrhizobium valentinum sp. nov., isolated from effective nodules of Lupinus mariae-josephae, a lupine endemic of basic-lime soils in Eastern Spain.</title>
        <authorList>
            <person name="Duran D."/>
            <person name="Rey L."/>
            <person name="Navarro A."/>
            <person name="Busquets A."/>
            <person name="Imperial J."/>
            <person name="Ruiz-Argueso T."/>
        </authorList>
    </citation>
    <scope>NUCLEOTIDE SEQUENCE [LARGE SCALE GENOMIC DNA]</scope>
    <source>
        <strain evidence="5 6">LmjM3</strain>
    </source>
</reference>
<evidence type="ECO:0000256" key="2">
    <source>
        <dbReference type="ARBA" id="ARBA00022679"/>
    </source>
</evidence>
<dbReference type="STRING" id="1518501.CQ10_20340"/>
<dbReference type="RefSeq" id="WP_057850714.1">
    <property type="nucleotide sequence ID" value="NZ_LLXX01000088.1"/>
</dbReference>
<protein>
    <submittedName>
        <fullName evidence="5">GCN5 family acetyltransferase</fullName>
    </submittedName>
</protein>
<keyword evidence="3" id="KW-0012">Acyltransferase</keyword>
<dbReference type="InterPro" id="IPR000182">
    <property type="entry name" value="GNAT_dom"/>
</dbReference>
<keyword evidence="6" id="KW-1185">Reference proteome</keyword>
<name>A0A0R3LLH6_9BRAD</name>
<accession>A0A0R3LLH6</accession>
<dbReference type="Proteomes" id="UP000051913">
    <property type="component" value="Unassembled WGS sequence"/>
</dbReference>
<feature type="domain" description="N-acetyltransferase" evidence="4">
    <location>
        <begin position="3"/>
        <end position="161"/>
    </location>
</feature>
<dbReference type="CDD" id="cd04301">
    <property type="entry name" value="NAT_SF"/>
    <property type="match status" value="1"/>
</dbReference>
<dbReference type="EMBL" id="LLXX01000088">
    <property type="protein sequence ID" value="KRR07982.1"/>
    <property type="molecule type" value="Genomic_DNA"/>
</dbReference>
<evidence type="ECO:0000259" key="4">
    <source>
        <dbReference type="PROSITE" id="PS51186"/>
    </source>
</evidence>
<dbReference type="OrthoDB" id="9805924at2"/>